<accession>A0A6A7Z0G4</accession>
<evidence type="ECO:0000313" key="2">
    <source>
        <dbReference type="EMBL" id="MQT82792.1"/>
    </source>
</evidence>
<evidence type="ECO:0000313" key="1">
    <source>
        <dbReference type="EMBL" id="MQT28408.1"/>
    </source>
</evidence>
<evidence type="ECO:0000313" key="4">
    <source>
        <dbReference type="EMBL" id="MQU27090.1"/>
    </source>
</evidence>
<proteinExistence type="predicted"/>
<keyword evidence="7" id="KW-1185">Reference proteome</keyword>
<dbReference type="AlphaFoldDB" id="A0A6A7Z0G4"/>
<evidence type="ECO:0000313" key="6">
    <source>
        <dbReference type="Proteomes" id="UP000443000"/>
    </source>
</evidence>
<dbReference type="SUPFAM" id="SSF49785">
    <property type="entry name" value="Galactose-binding domain-like"/>
    <property type="match status" value="1"/>
</dbReference>
<dbReference type="InterPro" id="IPR008979">
    <property type="entry name" value="Galactose-bd-like_sf"/>
</dbReference>
<dbReference type="Proteomes" id="UP000443000">
    <property type="component" value="Unassembled WGS sequence"/>
</dbReference>
<organism evidence="2">
    <name type="scientific">Pseudomonas helleri</name>
    <dbReference type="NCBI Taxonomy" id="1608996"/>
    <lineage>
        <taxon>Bacteria</taxon>
        <taxon>Pseudomonadati</taxon>
        <taxon>Pseudomonadota</taxon>
        <taxon>Gammaproteobacteria</taxon>
        <taxon>Pseudomonadales</taxon>
        <taxon>Pseudomonadaceae</taxon>
        <taxon>Pseudomonas</taxon>
    </lineage>
</organism>
<evidence type="ECO:0000313" key="7">
    <source>
        <dbReference type="Proteomes" id="UP000713985"/>
    </source>
</evidence>
<reference evidence="5 6" key="1">
    <citation type="submission" date="2019-10" db="EMBL/GenBank/DDBJ databases">
        <title>Evaluation of single-gene subtyping targets for Pseudomonas.</title>
        <authorList>
            <person name="Reichler S.J."/>
            <person name="Orsi R.H."/>
            <person name="Wiedmann M."/>
            <person name="Martin N.H."/>
            <person name="Murphy S.I."/>
        </authorList>
    </citation>
    <scope>NUCLEOTIDE SEQUENCE</scope>
    <source>
        <strain evidence="1 7">FSL R10-0802</strain>
        <strain evidence="3 6">FSL R10-1594</strain>
        <strain evidence="4 5">FSL R10-1984</strain>
        <strain evidence="2">FSL R10-2339</strain>
    </source>
</reference>
<evidence type="ECO:0000313" key="3">
    <source>
        <dbReference type="EMBL" id="MQU17634.1"/>
    </source>
</evidence>
<gene>
    <name evidence="3" type="ORF">GHN41_14415</name>
    <name evidence="2" type="ORF">GHN86_22415</name>
    <name evidence="1" type="ORF">GHN94_21625</name>
    <name evidence="4" type="ORF">GHO29_11390</name>
</gene>
<protein>
    <recommendedName>
        <fullName evidence="8">CBM-cenC domain-containing protein</fullName>
    </recommendedName>
</protein>
<dbReference type="EMBL" id="WIWC01000066">
    <property type="protein sequence ID" value="MQT82792.1"/>
    <property type="molecule type" value="Genomic_DNA"/>
</dbReference>
<dbReference type="EMBL" id="WIWP01000072">
    <property type="protein sequence ID" value="MQT28408.1"/>
    <property type="molecule type" value="Genomic_DNA"/>
</dbReference>
<dbReference type="EMBL" id="WIVW01000011">
    <property type="protein sequence ID" value="MQU27090.1"/>
    <property type="molecule type" value="Genomic_DNA"/>
</dbReference>
<evidence type="ECO:0008006" key="8">
    <source>
        <dbReference type="Google" id="ProtNLM"/>
    </source>
</evidence>
<sequence>MSFKTQKNRPSGLRVNRISGYPLPFIDDVSINGGLNYLALKADPTLEVIVNCGPFLPAVAGDRIDLYWKGSDGIERKVASRTFNVGEIMASFPIPVAVALQAHEGPGEIRYTYTDSAATYPAEPLECLIKTTVPGNPYSAPNLPETFYINEAMLAPTVVPLAIDQGNVGSGATVTIAAWTNMFKGDILTLNWGGYPIKQPALTDTQPGQPVVIKVSEEDIRAAGNSAEVHVSYEIRDLVNNWSLNSPATLVDVNTDLNLLDAPDVIDVDAGKLDFDALEGGVSLTIVKTPAPIFSVGDGVTLYWKGTNAQGAVIEKSYELDVTSTTGRLQFKVPNADVALFIGGSVTSVSYTLASSFTGELEFSRSLMFAVIGTQLDLPAPQLENGLVGGVFEPVTLPSTGALISLPPYPGMAAEDRIILSWDGLDSNADPLHGSDDQTLEFTDVGKEFVFVIDKNAYLNVGDGSQLTFSYLVIFGGTGATRNSDEVSYTVKNLTLAIPPAPSVVEAPGDVLNPMNARTGATLRVKYDGMFDSDIIGINWNGDGNFPNQPGNQAVGFVDFPIDVARVAPTVGKTVIAFYSVGRTGGYDISHNLPLTVLDFQDPEEELPSPWIAEVVNDTLDLGRFANDAHITVDAWPLISVGQKYWIDVTGTGVDGTSYSSVVASGETVGVDEETTGISCDLLRTELEKFKSASFLKVEMRVLFDPTGTEAQAISFPVFQTLIEADTWVDSIADFNNGTDGGWTRGPAAVLGVITAQGYFSQNSIDPNYSYAGVVFSRIFTFKAGRTYEFSVQAYNWVGLPGGLLPTFVLRRSSAGAITQSTQVAYNEGWKAISGKFTPQEDITESLDIFSQQGLGWGGGALGGNDYYLDNIMVRRIA</sequence>
<dbReference type="Proteomes" id="UP000437970">
    <property type="component" value="Unassembled WGS sequence"/>
</dbReference>
<dbReference type="OrthoDB" id="7033282at2"/>
<comment type="caution">
    <text evidence="2">The sequence shown here is derived from an EMBL/GenBank/DDBJ whole genome shotgun (WGS) entry which is preliminary data.</text>
</comment>
<name>A0A6A7Z0G4_9PSED</name>
<dbReference type="RefSeq" id="WP_153378987.1">
    <property type="nucleotide sequence ID" value="NZ_CAXAOS010000017.1"/>
</dbReference>
<dbReference type="EMBL" id="WIVT01000017">
    <property type="protein sequence ID" value="MQU17634.1"/>
    <property type="molecule type" value="Genomic_DNA"/>
</dbReference>
<evidence type="ECO:0000313" key="5">
    <source>
        <dbReference type="Proteomes" id="UP000437970"/>
    </source>
</evidence>
<dbReference type="Proteomes" id="UP000713985">
    <property type="component" value="Unassembled WGS sequence"/>
</dbReference>
<dbReference type="Gene3D" id="2.60.120.260">
    <property type="entry name" value="Galactose-binding domain-like"/>
    <property type="match status" value="1"/>
</dbReference>